<keyword evidence="4" id="KW-1185">Reference proteome</keyword>
<feature type="compositionally biased region" description="Polar residues" evidence="1">
    <location>
        <begin position="26"/>
        <end position="40"/>
    </location>
</feature>
<reference evidence="4" key="3">
    <citation type="submission" date="2011-05" db="EMBL/GenBank/DDBJ databases">
        <title>Complete sequence of Methylomonas methanica MC09.</title>
        <authorList>
            <consortium name="US DOE Joint Genome Institute"/>
            <person name="Lucas S."/>
            <person name="Han J."/>
            <person name="Lapidus A."/>
            <person name="Cheng J.-F."/>
            <person name="Goodwin L."/>
            <person name="Pitluck S."/>
            <person name="Peters L."/>
            <person name="Mikhailova N."/>
            <person name="Teshima H."/>
            <person name="Han C."/>
            <person name="Tapia R."/>
            <person name="Land M."/>
            <person name="Hauser L."/>
            <person name="Kyrpides N."/>
            <person name="Ivanova N."/>
            <person name="Pagani I."/>
            <person name="Stein L."/>
            <person name="Woyke T."/>
        </authorList>
    </citation>
    <scope>NUCLEOTIDE SEQUENCE [LARGE SCALE GENOMIC DNA]</scope>
    <source>
        <strain evidence="4">MC09</strain>
    </source>
</reference>
<dbReference type="Proteomes" id="UP000008888">
    <property type="component" value="Chromosome"/>
</dbReference>
<dbReference type="STRING" id="857087.Metme_1974"/>
<sequence>MRIFVSSFIIISLSSSLPAVSAPRSNVSGNPSEQPTNALSASEREGIQAVGHGVLMSRRNYRHKPDPTIEALRTEVKATHQLINQLATANAPLLPPSSVATPGQTKASTTTDDDGRAWRTRHASRLARGKQKLAEVRTRIEKARKGKDPEKTSRYAQMPLDLTERMVAIENEIDLAAALPAGQRQEKFRELAASLELEHTAFGRRSGINTPDRPTINTRTGHRVVPSAGMDDKPSKRAHRKSRQ</sequence>
<evidence type="ECO:0000256" key="2">
    <source>
        <dbReference type="SAM" id="SignalP"/>
    </source>
</evidence>
<dbReference type="AlphaFoldDB" id="G0A557"/>
<proteinExistence type="predicted"/>
<evidence type="ECO:0000256" key="1">
    <source>
        <dbReference type="SAM" id="MobiDB-lite"/>
    </source>
</evidence>
<evidence type="ECO:0008006" key="5">
    <source>
        <dbReference type="Google" id="ProtNLM"/>
    </source>
</evidence>
<organism evidence="3 4">
    <name type="scientific">Methylomonas methanica (strain DSM 25384 / MC09)</name>
    <dbReference type="NCBI Taxonomy" id="857087"/>
    <lineage>
        <taxon>Bacteria</taxon>
        <taxon>Pseudomonadati</taxon>
        <taxon>Pseudomonadota</taxon>
        <taxon>Gammaproteobacteria</taxon>
        <taxon>Methylococcales</taxon>
        <taxon>Methylococcaceae</taxon>
        <taxon>Methylomonas</taxon>
    </lineage>
</organism>
<evidence type="ECO:0000313" key="4">
    <source>
        <dbReference type="Proteomes" id="UP000008888"/>
    </source>
</evidence>
<keyword evidence="2" id="KW-0732">Signal</keyword>
<feature type="signal peptide" evidence="2">
    <location>
        <begin position="1"/>
        <end position="21"/>
    </location>
</feature>
<dbReference type="EMBL" id="CP002738">
    <property type="protein sequence ID" value="AEG00387.1"/>
    <property type="molecule type" value="Genomic_DNA"/>
</dbReference>
<reference key="2">
    <citation type="submission" date="2011-05" db="EMBL/GenBank/DDBJ databases">
        <title>Complete genome sequence of the aerobic marine methanotroph Methylomonas methanica MC09.</title>
        <authorList>
            <person name="Boden R."/>
            <person name="Cunliffe M."/>
            <person name="Scanlan J."/>
            <person name="Moussard H."/>
            <person name="Kits K.D."/>
            <person name="Klotz M."/>
            <person name="Jetten M."/>
            <person name="Vuilleumier S."/>
            <person name="Han J."/>
            <person name="Peters L."/>
            <person name="Mikhailova N."/>
            <person name="Teshima H."/>
            <person name="Tapia R."/>
            <person name="Kyrpides N."/>
            <person name="Ivanova N."/>
            <person name="Pagani I."/>
            <person name="Cheng J.-F."/>
            <person name="Goodwin L."/>
            <person name="Han C."/>
            <person name="Hauser L."/>
            <person name="Land M."/>
            <person name="Lapidus A."/>
            <person name="Lucas S."/>
            <person name="Pitluck S."/>
            <person name="Woyke T."/>
            <person name="Stein L.Y."/>
            <person name="Murrell C."/>
        </authorList>
    </citation>
    <scope>NUCLEOTIDE SEQUENCE</scope>
    <source>
        <strain>MC09</strain>
    </source>
</reference>
<reference evidence="3 4" key="1">
    <citation type="journal article" date="2011" name="J. Bacteriol.">
        <title>Complete Genome Sequence of the Aerobic Marine Methanotroph Methylomonas methanica MC09.</title>
        <authorList>
            <person name="Boden R."/>
            <person name="Cunliffe M."/>
            <person name="Scanlan J."/>
            <person name="Moussard H."/>
            <person name="Kits K.D."/>
            <person name="Klotz M.G."/>
            <person name="Jetten M.S."/>
            <person name="Vuilleumier S."/>
            <person name="Han J."/>
            <person name="Peters L."/>
            <person name="Mikhailova N."/>
            <person name="Teshima H."/>
            <person name="Tapia R."/>
            <person name="Kyrpides N."/>
            <person name="Ivanova N."/>
            <person name="Pagani I."/>
            <person name="Cheng J.F."/>
            <person name="Goodwin L."/>
            <person name="Han C."/>
            <person name="Hauser L."/>
            <person name="Land M.L."/>
            <person name="Lapidus A."/>
            <person name="Lucas S."/>
            <person name="Pitluck S."/>
            <person name="Woyke T."/>
            <person name="Stein L."/>
            <person name="Murrell J.C."/>
        </authorList>
    </citation>
    <scope>NUCLEOTIDE SEQUENCE [LARGE SCALE GENOMIC DNA]</scope>
    <source>
        <strain evidence="3 4">MC09</strain>
    </source>
</reference>
<feature type="region of interest" description="Disordered" evidence="1">
    <location>
        <begin position="93"/>
        <end position="133"/>
    </location>
</feature>
<feature type="region of interest" description="Disordered" evidence="1">
    <location>
        <begin position="204"/>
        <end position="244"/>
    </location>
</feature>
<feature type="region of interest" description="Disordered" evidence="1">
    <location>
        <begin position="20"/>
        <end position="43"/>
    </location>
</feature>
<dbReference type="KEGG" id="mmt:Metme_1974"/>
<dbReference type="HOGENOM" id="CLU_1136999_0_0_6"/>
<feature type="compositionally biased region" description="Basic residues" evidence="1">
    <location>
        <begin position="118"/>
        <end position="131"/>
    </location>
</feature>
<dbReference type="RefSeq" id="WP_013818634.1">
    <property type="nucleotide sequence ID" value="NC_015572.1"/>
</dbReference>
<protein>
    <recommendedName>
        <fullName evidence="5">LTXXQ motif family protein</fullName>
    </recommendedName>
</protein>
<name>G0A557_METMM</name>
<feature type="chain" id="PRO_5003396556" description="LTXXQ motif family protein" evidence="2">
    <location>
        <begin position="22"/>
        <end position="244"/>
    </location>
</feature>
<evidence type="ECO:0000313" key="3">
    <source>
        <dbReference type="EMBL" id="AEG00387.1"/>
    </source>
</evidence>
<gene>
    <name evidence="3" type="ordered locus">Metme_1974</name>
</gene>
<accession>G0A557</accession>
<feature type="compositionally biased region" description="Polar residues" evidence="1">
    <location>
        <begin position="98"/>
        <end position="110"/>
    </location>
</feature>